<dbReference type="OrthoDB" id="3222238at2759"/>
<dbReference type="InterPro" id="IPR032675">
    <property type="entry name" value="LRR_dom_sf"/>
</dbReference>
<dbReference type="EMBL" id="KV722334">
    <property type="protein sequence ID" value="OCH95783.1"/>
    <property type="molecule type" value="Genomic_DNA"/>
</dbReference>
<organism evidence="1 2">
    <name type="scientific">Obba rivulosa</name>
    <dbReference type="NCBI Taxonomy" id="1052685"/>
    <lineage>
        <taxon>Eukaryota</taxon>
        <taxon>Fungi</taxon>
        <taxon>Dikarya</taxon>
        <taxon>Basidiomycota</taxon>
        <taxon>Agaricomycotina</taxon>
        <taxon>Agaricomycetes</taxon>
        <taxon>Polyporales</taxon>
        <taxon>Gelatoporiaceae</taxon>
        <taxon>Obba</taxon>
    </lineage>
</organism>
<dbReference type="Proteomes" id="UP000250043">
    <property type="component" value="Unassembled WGS sequence"/>
</dbReference>
<evidence type="ECO:0008006" key="3">
    <source>
        <dbReference type="Google" id="ProtNLM"/>
    </source>
</evidence>
<name>A0A8E2J6L9_9APHY</name>
<accession>A0A8E2J6L9</accession>
<evidence type="ECO:0000313" key="2">
    <source>
        <dbReference type="Proteomes" id="UP000250043"/>
    </source>
</evidence>
<sequence length="519" mass="58179">MHRALLIDEILAAIFVHVGFVTPRIHNQAKSLARAARCCSAFKDPALNELWKYQTSLLPLFRVLSSLEQRDGIYVRTYLRSSSQQQLRRTKRMLQTLSGPISANDLDRCRQYAKRIRTLVYTRQTHIHPCVFISLAQMSCGIPLLPSLQILHWRQAVDDDPVIDLLPSPSITNVDIQLYQTDWGLFGGRVNDDPSTECSGHAIQTLLTALVAQNSPLESLRLAGRVPEPVLDIIEKFPRLQHLDLGMTGRLLDNEAFNAIASFRHLKLLNMHADGVSGSRNLAISFPSLETLEISGSPQSTCAVIDSVQSDALDSVYLSSSGYYSAVEARSLMQTFRSRLGSSLRRLHMRLLLRDHGPAVMDFLDPLLALPQLNDLHFHIEGKLVVRDVDVGVMASTWSMLRNFHLSYSRVTDDCRLTLGALLSFATKCPTLRSISLPLDAQTPFTLPAGHSPSHPLRSLCLLGDVRVDDAQAVTKALRSLFPKLRHFNAFAWDTKQNLLWGRIKHAILWHENYGTSSR</sequence>
<dbReference type="AlphaFoldDB" id="A0A8E2J6L9"/>
<dbReference type="SUPFAM" id="SSF52047">
    <property type="entry name" value="RNI-like"/>
    <property type="match status" value="1"/>
</dbReference>
<reference evidence="1 2" key="1">
    <citation type="submission" date="2016-07" db="EMBL/GenBank/DDBJ databases">
        <title>Draft genome of the white-rot fungus Obba rivulosa 3A-2.</title>
        <authorList>
            <consortium name="DOE Joint Genome Institute"/>
            <person name="Miettinen O."/>
            <person name="Riley R."/>
            <person name="Acob R."/>
            <person name="Barry K."/>
            <person name="Cullen D."/>
            <person name="De Vries R."/>
            <person name="Hainaut M."/>
            <person name="Hatakka A."/>
            <person name="Henrissat B."/>
            <person name="Hilden K."/>
            <person name="Kuo R."/>
            <person name="Labutti K."/>
            <person name="Lipzen A."/>
            <person name="Makela M.R."/>
            <person name="Sandor L."/>
            <person name="Spatafora J.W."/>
            <person name="Grigoriev I.V."/>
            <person name="Hibbett D.S."/>
        </authorList>
    </citation>
    <scope>NUCLEOTIDE SEQUENCE [LARGE SCALE GENOMIC DNA]</scope>
    <source>
        <strain evidence="1 2">3A-2</strain>
    </source>
</reference>
<dbReference type="Gene3D" id="3.80.10.10">
    <property type="entry name" value="Ribonuclease Inhibitor"/>
    <property type="match status" value="1"/>
</dbReference>
<keyword evidence="2" id="KW-1185">Reference proteome</keyword>
<proteinExistence type="predicted"/>
<gene>
    <name evidence="1" type="ORF">OBBRIDRAFT_501868</name>
</gene>
<evidence type="ECO:0000313" key="1">
    <source>
        <dbReference type="EMBL" id="OCH95783.1"/>
    </source>
</evidence>
<protein>
    <recommendedName>
        <fullName evidence="3">F-box domain-containing protein</fullName>
    </recommendedName>
</protein>